<comment type="pathway">
    <text evidence="5">Protein modification; protein glycosylation.</text>
</comment>
<comment type="similarity">
    <text evidence="5">Belongs to the steroid 5-alpha reductase family. Polyprenal reductase subfamily.</text>
</comment>
<evidence type="ECO:0000259" key="6">
    <source>
        <dbReference type="Pfam" id="PF02544"/>
    </source>
</evidence>
<feature type="transmembrane region" description="Helical" evidence="5">
    <location>
        <begin position="159"/>
        <end position="179"/>
    </location>
</feature>
<dbReference type="UniPathway" id="UPA00378"/>
<dbReference type="GO" id="GO:0102389">
    <property type="term" value="F:polyprenol reductase activity"/>
    <property type="evidence" value="ECO:0007669"/>
    <property type="project" value="UniProtKB-UniRule"/>
</dbReference>
<dbReference type="InterPro" id="IPR001104">
    <property type="entry name" value="3-oxo-5_a-steroid_4-DH_C"/>
</dbReference>
<evidence type="ECO:0000256" key="1">
    <source>
        <dbReference type="ARBA" id="ARBA00004127"/>
    </source>
</evidence>
<keyword evidence="5" id="KW-0256">Endoplasmic reticulum</keyword>
<evidence type="ECO:0000313" key="8">
    <source>
        <dbReference type="Proteomes" id="UP000800041"/>
    </source>
</evidence>
<name>A0A6G1GSP4_9PEZI</name>
<dbReference type="PROSITE" id="PS50244">
    <property type="entry name" value="S5A_REDUCTASE"/>
    <property type="match status" value="1"/>
</dbReference>
<proteinExistence type="inferred from homology"/>
<dbReference type="InterPro" id="IPR039698">
    <property type="entry name" value="Dfg10/SRD5A3"/>
</dbReference>
<comment type="function">
    <text evidence="5">Plays a key role in early steps of protein N-linked glycosylation by being involved in the conversion of polyprenol into dolichol. Acts as a polyprenal reductase that mediates the reduction of polyprenal into dolichal in a NADP-dependent mechanism. Dolichols are required for the synthesis of dolichol-linked monosaccharides and the oligosaccharide precursor used for N-glycosylation.</text>
</comment>
<feature type="transmembrane region" description="Helical" evidence="5">
    <location>
        <begin position="83"/>
        <end position="100"/>
    </location>
</feature>
<evidence type="ECO:0000256" key="3">
    <source>
        <dbReference type="ARBA" id="ARBA00022989"/>
    </source>
</evidence>
<dbReference type="Proteomes" id="UP000800041">
    <property type="component" value="Unassembled WGS sequence"/>
</dbReference>
<dbReference type="PANTHER" id="PTHR14624">
    <property type="entry name" value="DFG10 PROTEIN"/>
    <property type="match status" value="1"/>
</dbReference>
<accession>A0A6G1GSP4</accession>
<keyword evidence="5" id="KW-0521">NADP</keyword>
<comment type="subcellular location">
    <subcellularLocation>
        <location evidence="1">Endomembrane system</location>
        <topology evidence="1">Multi-pass membrane protein</topology>
    </subcellularLocation>
    <subcellularLocation>
        <location evidence="5">Endoplasmic reticulum membrane</location>
    </subcellularLocation>
</comment>
<keyword evidence="3 5" id="KW-1133">Transmembrane helix</keyword>
<feature type="transmembrane region" description="Helical" evidence="5">
    <location>
        <begin position="276"/>
        <end position="296"/>
    </location>
</feature>
<dbReference type="GO" id="GO:0005789">
    <property type="term" value="C:endoplasmic reticulum membrane"/>
    <property type="evidence" value="ECO:0007669"/>
    <property type="project" value="UniProtKB-SubCell"/>
</dbReference>
<comment type="catalytic activity">
    <reaction evidence="5">
        <text>a di-trans,poly-cis-dolichal + NADP(+) = a di-trans,poly-cis-polyprenal + NADPH + H(+)</text>
        <dbReference type="Rhea" id="RHEA:80727"/>
        <dbReference type="Rhea" id="RHEA-COMP:19536"/>
        <dbReference type="Rhea" id="RHEA-COMP:19537"/>
        <dbReference type="ChEBI" id="CHEBI:15378"/>
        <dbReference type="ChEBI" id="CHEBI:57783"/>
        <dbReference type="ChEBI" id="CHEBI:58349"/>
        <dbReference type="ChEBI" id="CHEBI:231623"/>
        <dbReference type="ChEBI" id="CHEBI:231637"/>
        <dbReference type="EC" id="1.3.1.94"/>
    </reaction>
    <physiologicalReaction direction="right-to-left" evidence="5">
        <dbReference type="Rhea" id="RHEA:80729"/>
    </physiologicalReaction>
</comment>
<dbReference type="OrthoDB" id="541710at2759"/>
<dbReference type="Pfam" id="PF02544">
    <property type="entry name" value="Steroid_dh"/>
    <property type="match status" value="1"/>
</dbReference>
<dbReference type="GO" id="GO:0006488">
    <property type="term" value="P:dolichol-linked oligosaccharide biosynthetic process"/>
    <property type="evidence" value="ECO:0007669"/>
    <property type="project" value="UniProtKB-UniRule"/>
</dbReference>
<gene>
    <name evidence="7" type="ORF">K402DRAFT_381942</name>
</gene>
<organism evidence="7 8">
    <name type="scientific">Aulographum hederae CBS 113979</name>
    <dbReference type="NCBI Taxonomy" id="1176131"/>
    <lineage>
        <taxon>Eukaryota</taxon>
        <taxon>Fungi</taxon>
        <taxon>Dikarya</taxon>
        <taxon>Ascomycota</taxon>
        <taxon>Pezizomycotina</taxon>
        <taxon>Dothideomycetes</taxon>
        <taxon>Pleosporomycetidae</taxon>
        <taxon>Aulographales</taxon>
        <taxon>Aulographaceae</taxon>
    </lineage>
</organism>
<evidence type="ECO:0000256" key="4">
    <source>
        <dbReference type="ARBA" id="ARBA00023136"/>
    </source>
</evidence>
<feature type="domain" description="3-oxo-5-alpha-steroid 4-dehydrogenase C-terminal" evidence="6">
    <location>
        <begin position="204"/>
        <end position="323"/>
    </location>
</feature>
<reference evidence="7" key="1">
    <citation type="journal article" date="2020" name="Stud. Mycol.">
        <title>101 Dothideomycetes genomes: a test case for predicting lifestyles and emergence of pathogens.</title>
        <authorList>
            <person name="Haridas S."/>
            <person name="Albert R."/>
            <person name="Binder M."/>
            <person name="Bloem J."/>
            <person name="Labutti K."/>
            <person name="Salamov A."/>
            <person name="Andreopoulos B."/>
            <person name="Baker S."/>
            <person name="Barry K."/>
            <person name="Bills G."/>
            <person name="Bluhm B."/>
            <person name="Cannon C."/>
            <person name="Castanera R."/>
            <person name="Culley D."/>
            <person name="Daum C."/>
            <person name="Ezra D."/>
            <person name="Gonzalez J."/>
            <person name="Henrissat B."/>
            <person name="Kuo A."/>
            <person name="Liang C."/>
            <person name="Lipzen A."/>
            <person name="Lutzoni F."/>
            <person name="Magnuson J."/>
            <person name="Mondo S."/>
            <person name="Nolan M."/>
            <person name="Ohm R."/>
            <person name="Pangilinan J."/>
            <person name="Park H.-J."/>
            <person name="Ramirez L."/>
            <person name="Alfaro M."/>
            <person name="Sun H."/>
            <person name="Tritt A."/>
            <person name="Yoshinaga Y."/>
            <person name="Zwiers L.-H."/>
            <person name="Turgeon B."/>
            <person name="Goodwin S."/>
            <person name="Spatafora J."/>
            <person name="Crous P."/>
            <person name="Grigoriev I."/>
        </authorList>
    </citation>
    <scope>NUCLEOTIDE SEQUENCE</scope>
    <source>
        <strain evidence="7">CBS 113979</strain>
    </source>
</reference>
<feature type="transmembrane region" description="Helical" evidence="5">
    <location>
        <begin position="6"/>
        <end position="32"/>
    </location>
</feature>
<evidence type="ECO:0000256" key="5">
    <source>
        <dbReference type="RuleBase" id="RU367081"/>
    </source>
</evidence>
<keyword evidence="5" id="KW-0560">Oxidoreductase</keyword>
<dbReference type="AlphaFoldDB" id="A0A6G1GSP4"/>
<dbReference type="EC" id="1.3.1.94" evidence="5"/>
<dbReference type="GO" id="GO:0160198">
    <property type="term" value="F:polyprenal reductase activity"/>
    <property type="evidence" value="ECO:0007669"/>
    <property type="project" value="UniProtKB-EC"/>
</dbReference>
<evidence type="ECO:0000313" key="7">
    <source>
        <dbReference type="EMBL" id="KAF1983973.1"/>
    </source>
</evidence>
<dbReference type="GO" id="GO:0016095">
    <property type="term" value="P:polyprenol catabolic process"/>
    <property type="evidence" value="ECO:0007669"/>
    <property type="project" value="UniProtKB-UniRule"/>
</dbReference>
<sequence length="323" mass="36373">MDAEAGLAAVCVRAFFMLASATVLLVHFVPAFRLRFLSYGSRAESRDRKSDDSCTRDGDNPPSSALFLPILDRIAAFRVPHSWFAHFYLFSVFSSLFWGYQIISDGFFFHNISRLSRKSANPGMSVERVVSSWSLMLLQGLRRSYESKVLAKPSQSKMWIVHWALGLSFYAFMGVAVWVEGIPSLATSNGQPSGTLRVSSTSRAAQAVIGVALFFAASSIQHTAHRYLYHLPSPPRTRDYTFPEHPYFRYTVTPHYAAECLLYLAVSMVAAPENAWVNRTVFAGFIFVVVNLGVTAKGTREWYADRFGQSKVASRWRMIPFVW</sequence>
<dbReference type="EMBL" id="ML977171">
    <property type="protein sequence ID" value="KAF1983973.1"/>
    <property type="molecule type" value="Genomic_DNA"/>
</dbReference>
<protein>
    <recommendedName>
        <fullName evidence="5">Polyprenal reductase</fullName>
        <ecNumber evidence="5">1.3.1.94</ecNumber>
    </recommendedName>
</protein>
<keyword evidence="4 5" id="KW-0472">Membrane</keyword>
<evidence type="ECO:0000256" key="2">
    <source>
        <dbReference type="ARBA" id="ARBA00022692"/>
    </source>
</evidence>
<keyword evidence="2 5" id="KW-0812">Transmembrane</keyword>
<keyword evidence="8" id="KW-1185">Reference proteome</keyword>
<dbReference type="PANTHER" id="PTHR14624:SF0">
    <property type="entry name" value="POLYPRENOL REDUCTASE"/>
    <property type="match status" value="1"/>
</dbReference>
<dbReference type="GO" id="GO:0003865">
    <property type="term" value="F:3-oxo-5-alpha-steroid 4-dehydrogenase activity"/>
    <property type="evidence" value="ECO:0007669"/>
    <property type="project" value="TreeGrafter"/>
</dbReference>